<proteinExistence type="predicted"/>
<accession>A0A9Q0GUE2</accession>
<comment type="caution">
    <text evidence="2">The sequence shown here is derived from an EMBL/GenBank/DDBJ whole genome shotgun (WGS) entry which is preliminary data.</text>
</comment>
<dbReference type="GO" id="GO:0016705">
    <property type="term" value="F:oxidoreductase activity, acting on paired donors, with incorporation or reduction of molecular oxygen"/>
    <property type="evidence" value="ECO:0007669"/>
    <property type="project" value="InterPro"/>
</dbReference>
<dbReference type="EMBL" id="JAMYWD010000012">
    <property type="protein sequence ID" value="KAJ4952675.1"/>
    <property type="molecule type" value="Genomic_DNA"/>
</dbReference>
<dbReference type="PRINTS" id="PR00463">
    <property type="entry name" value="EP450I"/>
</dbReference>
<protein>
    <recommendedName>
        <fullName evidence="4">Cytochrome P450</fullName>
    </recommendedName>
</protein>
<dbReference type="SUPFAM" id="SSF48264">
    <property type="entry name" value="Cytochrome P450"/>
    <property type="match status" value="1"/>
</dbReference>
<dbReference type="GO" id="GO:0005506">
    <property type="term" value="F:iron ion binding"/>
    <property type="evidence" value="ECO:0007669"/>
    <property type="project" value="InterPro"/>
</dbReference>
<dbReference type="InterPro" id="IPR001128">
    <property type="entry name" value="Cyt_P450"/>
</dbReference>
<dbReference type="InterPro" id="IPR051382">
    <property type="entry name" value="CYP450_AA/FA_Hydroxylases"/>
</dbReference>
<sequence>MLIVEPSFPTGDQGFGHNSNIWLFAILVLELGIAGSGAKYCYDRFPSYIRTEEQEEKRKAILLAASGALEYAGRYNPSSPSVHLGKESMAESFSPRERAAERERVVLDIKVKLQRGQLCDTGDSTRSYYGITYGWDLIFASVDNPSNAIEWALAEMTNQPEMLQKVADEIDRVVGKARLVRESEIMQLNYVKACAREAFRLHPIAPINLPHVSSADTMVASYFTPKGSHVLLSRIVMGQNPKV</sequence>
<dbReference type="PANTHER" id="PTHR47949">
    <property type="entry name" value="CYTOCHROME P450 703A2-RELATED-RELATED"/>
    <property type="match status" value="1"/>
</dbReference>
<dbReference type="AlphaFoldDB" id="A0A9Q0GUE2"/>
<dbReference type="Gene3D" id="1.10.630.10">
    <property type="entry name" value="Cytochrome P450"/>
    <property type="match status" value="1"/>
</dbReference>
<keyword evidence="1" id="KW-0472">Membrane</keyword>
<dbReference type="GO" id="GO:0020037">
    <property type="term" value="F:heme binding"/>
    <property type="evidence" value="ECO:0007669"/>
    <property type="project" value="InterPro"/>
</dbReference>
<evidence type="ECO:0000313" key="2">
    <source>
        <dbReference type="EMBL" id="KAJ4952675.1"/>
    </source>
</evidence>
<name>A0A9Q0GUE2_9MAGN</name>
<keyword evidence="1" id="KW-0812">Transmembrane</keyword>
<dbReference type="InterPro" id="IPR036396">
    <property type="entry name" value="Cyt_P450_sf"/>
</dbReference>
<dbReference type="OrthoDB" id="2789670at2759"/>
<evidence type="ECO:0000256" key="1">
    <source>
        <dbReference type="SAM" id="Phobius"/>
    </source>
</evidence>
<dbReference type="InterPro" id="IPR002401">
    <property type="entry name" value="Cyt_P450_E_grp-I"/>
</dbReference>
<dbReference type="PANTHER" id="PTHR47949:SF4">
    <property type="entry name" value="TYROSINE N-MONOOXYGENASE"/>
    <property type="match status" value="1"/>
</dbReference>
<evidence type="ECO:0008006" key="4">
    <source>
        <dbReference type="Google" id="ProtNLM"/>
    </source>
</evidence>
<dbReference type="GO" id="GO:0004497">
    <property type="term" value="F:monooxygenase activity"/>
    <property type="evidence" value="ECO:0007669"/>
    <property type="project" value="InterPro"/>
</dbReference>
<organism evidence="2 3">
    <name type="scientific">Protea cynaroides</name>
    <dbReference type="NCBI Taxonomy" id="273540"/>
    <lineage>
        <taxon>Eukaryota</taxon>
        <taxon>Viridiplantae</taxon>
        <taxon>Streptophyta</taxon>
        <taxon>Embryophyta</taxon>
        <taxon>Tracheophyta</taxon>
        <taxon>Spermatophyta</taxon>
        <taxon>Magnoliopsida</taxon>
        <taxon>Proteales</taxon>
        <taxon>Proteaceae</taxon>
        <taxon>Protea</taxon>
    </lineage>
</organism>
<keyword evidence="1" id="KW-1133">Transmembrane helix</keyword>
<dbReference type="Pfam" id="PF00067">
    <property type="entry name" value="p450"/>
    <property type="match status" value="1"/>
</dbReference>
<reference evidence="2" key="1">
    <citation type="journal article" date="2023" name="Plant J.">
        <title>The genome of the king protea, Protea cynaroides.</title>
        <authorList>
            <person name="Chang J."/>
            <person name="Duong T.A."/>
            <person name="Schoeman C."/>
            <person name="Ma X."/>
            <person name="Roodt D."/>
            <person name="Barker N."/>
            <person name="Li Z."/>
            <person name="Van de Peer Y."/>
            <person name="Mizrachi E."/>
        </authorList>
    </citation>
    <scope>NUCLEOTIDE SEQUENCE</scope>
    <source>
        <tissue evidence="2">Young leaves</tissue>
    </source>
</reference>
<feature type="transmembrane region" description="Helical" evidence="1">
    <location>
        <begin position="20"/>
        <end position="42"/>
    </location>
</feature>
<gene>
    <name evidence="2" type="ORF">NE237_029507</name>
</gene>
<dbReference type="Proteomes" id="UP001141806">
    <property type="component" value="Unassembled WGS sequence"/>
</dbReference>
<keyword evidence="3" id="KW-1185">Reference proteome</keyword>
<evidence type="ECO:0000313" key="3">
    <source>
        <dbReference type="Proteomes" id="UP001141806"/>
    </source>
</evidence>